<proteinExistence type="predicted"/>
<evidence type="ECO:0000313" key="2">
    <source>
        <dbReference type="EMBL" id="KAF2401510.1"/>
    </source>
</evidence>
<keyword evidence="1" id="KW-0812">Transmembrane</keyword>
<keyword evidence="1" id="KW-0472">Membrane</keyword>
<keyword evidence="1" id="KW-1133">Transmembrane helix</keyword>
<dbReference type="Proteomes" id="UP000799640">
    <property type="component" value="Unassembled WGS sequence"/>
</dbReference>
<evidence type="ECO:0000256" key="1">
    <source>
        <dbReference type="SAM" id="Phobius"/>
    </source>
</evidence>
<organism evidence="2 3">
    <name type="scientific">Trichodelitschia bisporula</name>
    <dbReference type="NCBI Taxonomy" id="703511"/>
    <lineage>
        <taxon>Eukaryota</taxon>
        <taxon>Fungi</taxon>
        <taxon>Dikarya</taxon>
        <taxon>Ascomycota</taxon>
        <taxon>Pezizomycotina</taxon>
        <taxon>Dothideomycetes</taxon>
        <taxon>Dothideomycetes incertae sedis</taxon>
        <taxon>Phaeotrichales</taxon>
        <taxon>Phaeotrichaceae</taxon>
        <taxon>Trichodelitschia</taxon>
    </lineage>
</organism>
<evidence type="ECO:0000313" key="3">
    <source>
        <dbReference type="Proteomes" id="UP000799640"/>
    </source>
</evidence>
<keyword evidence="3" id="KW-1185">Reference proteome</keyword>
<accession>A0A6G1HZQ5</accession>
<feature type="transmembrane region" description="Helical" evidence="1">
    <location>
        <begin position="144"/>
        <end position="161"/>
    </location>
</feature>
<sequence>MARTRIMRQRSTPITRRYSAFFAVLTPLERSHGGSIPCHNITWTEAVFLSHTTRELRFTTSGSQEVAASPSRHFFSLRLCCSGASQLDCENSESTHLAVQTAGTFPSGRQQQSTSPSTHTWRTMDTHVVMARCLMAYMLRERSVLFFVCAICYGTGIEALAA</sequence>
<name>A0A6G1HZQ5_9PEZI</name>
<dbReference type="EMBL" id="ML996693">
    <property type="protein sequence ID" value="KAF2401510.1"/>
    <property type="molecule type" value="Genomic_DNA"/>
</dbReference>
<gene>
    <name evidence="2" type="ORF">EJ06DRAFT_394639</name>
</gene>
<dbReference type="AlphaFoldDB" id="A0A6G1HZQ5"/>
<reference evidence="2" key="1">
    <citation type="journal article" date="2020" name="Stud. Mycol.">
        <title>101 Dothideomycetes genomes: a test case for predicting lifestyles and emergence of pathogens.</title>
        <authorList>
            <person name="Haridas S."/>
            <person name="Albert R."/>
            <person name="Binder M."/>
            <person name="Bloem J."/>
            <person name="Labutti K."/>
            <person name="Salamov A."/>
            <person name="Andreopoulos B."/>
            <person name="Baker S."/>
            <person name="Barry K."/>
            <person name="Bills G."/>
            <person name="Bluhm B."/>
            <person name="Cannon C."/>
            <person name="Castanera R."/>
            <person name="Culley D."/>
            <person name="Daum C."/>
            <person name="Ezra D."/>
            <person name="Gonzalez J."/>
            <person name="Henrissat B."/>
            <person name="Kuo A."/>
            <person name="Liang C."/>
            <person name="Lipzen A."/>
            <person name="Lutzoni F."/>
            <person name="Magnuson J."/>
            <person name="Mondo S."/>
            <person name="Nolan M."/>
            <person name="Ohm R."/>
            <person name="Pangilinan J."/>
            <person name="Park H.-J."/>
            <person name="Ramirez L."/>
            <person name="Alfaro M."/>
            <person name="Sun H."/>
            <person name="Tritt A."/>
            <person name="Yoshinaga Y."/>
            <person name="Zwiers L.-H."/>
            <person name="Turgeon B."/>
            <person name="Goodwin S."/>
            <person name="Spatafora J."/>
            <person name="Crous P."/>
            <person name="Grigoriev I."/>
        </authorList>
    </citation>
    <scope>NUCLEOTIDE SEQUENCE</scope>
    <source>
        <strain evidence="2">CBS 262.69</strain>
    </source>
</reference>
<protein>
    <submittedName>
        <fullName evidence="2">Uncharacterized protein</fullName>
    </submittedName>
</protein>